<dbReference type="InterPro" id="IPR041657">
    <property type="entry name" value="HTH_17"/>
</dbReference>
<gene>
    <name evidence="2" type="ORF">GFH32_09030</name>
</gene>
<protein>
    <submittedName>
        <fullName evidence="2">Helix-turn-helix domain-containing protein</fullName>
    </submittedName>
</protein>
<evidence type="ECO:0000259" key="1">
    <source>
        <dbReference type="Pfam" id="PF12728"/>
    </source>
</evidence>
<dbReference type="PANTHER" id="PTHR34585:SF22">
    <property type="entry name" value="HELIX-TURN-HELIX DOMAIN-CONTAINING PROTEIN"/>
    <property type="match status" value="1"/>
</dbReference>
<dbReference type="PANTHER" id="PTHR34585">
    <property type="match status" value="1"/>
</dbReference>
<proteinExistence type="predicted"/>
<dbReference type="AlphaFoldDB" id="A0A5Q0QFW0"/>
<feature type="domain" description="Helix-turn-helix" evidence="1">
    <location>
        <begin position="42"/>
        <end position="89"/>
    </location>
</feature>
<sequence length="100" mass="11827">MEKLRRDQLVTLEDLEGLKLELLDSMEKLIRAKFRDHKVKRWMKSAEVRKLLGFSPGKLQSIRQSGILPYTQIGGNIYYDPEDLAKLFNDKKRFKDDFQP</sequence>
<dbReference type="KEGG" id="sphe:GFH32_09030"/>
<evidence type="ECO:0000313" key="3">
    <source>
        <dbReference type="Proteomes" id="UP000326921"/>
    </source>
</evidence>
<dbReference type="SUPFAM" id="SSF46955">
    <property type="entry name" value="Putative DNA-binding domain"/>
    <property type="match status" value="1"/>
</dbReference>
<dbReference type="InterPro" id="IPR009061">
    <property type="entry name" value="DNA-bd_dom_put_sf"/>
</dbReference>
<evidence type="ECO:0000313" key="2">
    <source>
        <dbReference type="EMBL" id="QGA26462.1"/>
    </source>
</evidence>
<reference evidence="2 3" key="1">
    <citation type="submission" date="2019-10" db="EMBL/GenBank/DDBJ databases">
        <authorList>
            <person name="Dong K."/>
        </authorList>
    </citation>
    <scope>NUCLEOTIDE SEQUENCE [LARGE SCALE GENOMIC DNA]</scope>
    <source>
        <strain evidence="3">dk4302</strain>
    </source>
</reference>
<dbReference type="RefSeq" id="WP_153511326.1">
    <property type="nucleotide sequence ID" value="NZ_CP045652.1"/>
</dbReference>
<name>A0A5Q0QFW0_9SPHI</name>
<dbReference type="EMBL" id="CP045652">
    <property type="protein sequence ID" value="QGA26462.1"/>
    <property type="molecule type" value="Genomic_DNA"/>
</dbReference>
<organism evidence="2 3">
    <name type="scientific">Sphingobacterium zhuxiongii</name>
    <dbReference type="NCBI Taxonomy" id="2662364"/>
    <lineage>
        <taxon>Bacteria</taxon>
        <taxon>Pseudomonadati</taxon>
        <taxon>Bacteroidota</taxon>
        <taxon>Sphingobacteriia</taxon>
        <taxon>Sphingobacteriales</taxon>
        <taxon>Sphingobacteriaceae</taxon>
        <taxon>Sphingobacterium</taxon>
    </lineage>
</organism>
<accession>A0A5Q0QFW0</accession>
<dbReference type="Proteomes" id="UP000326921">
    <property type="component" value="Chromosome"/>
</dbReference>
<dbReference type="Pfam" id="PF12728">
    <property type="entry name" value="HTH_17"/>
    <property type="match status" value="1"/>
</dbReference>
<keyword evidence="3" id="KW-1185">Reference proteome</keyword>